<dbReference type="CDD" id="cd01335">
    <property type="entry name" value="Radical_SAM"/>
    <property type="match status" value="1"/>
</dbReference>
<dbReference type="HAMAP" id="MF_01865">
    <property type="entry name" value="MTTase_RimO"/>
    <property type="match status" value="1"/>
</dbReference>
<dbReference type="NCBIfam" id="TIGR00089">
    <property type="entry name" value="MiaB/RimO family radical SAM methylthiotransferase"/>
    <property type="match status" value="1"/>
</dbReference>
<dbReference type="NCBIfam" id="TIGR01125">
    <property type="entry name" value="30S ribosomal protein S12 methylthiotransferase RimO"/>
    <property type="match status" value="1"/>
</dbReference>
<evidence type="ECO:0000256" key="1">
    <source>
        <dbReference type="ARBA" id="ARBA00022485"/>
    </source>
</evidence>
<comment type="subcellular location">
    <subcellularLocation>
        <location evidence="8">Cytoplasm</location>
    </subcellularLocation>
</comment>
<dbReference type="EC" id="2.8.4.4" evidence="8"/>
<name>A0ABV7SWS6_9SPHN</name>
<dbReference type="InterPro" id="IPR013848">
    <property type="entry name" value="Methylthiotransferase_N"/>
</dbReference>
<keyword evidence="5 8" id="KW-0479">Metal-binding</keyword>
<keyword evidence="12" id="KW-0689">Ribosomal protein</keyword>
<comment type="catalytic activity">
    <reaction evidence="8">
        <text>L-aspartate(89)-[ribosomal protein uS12]-hydrogen + (sulfur carrier)-SH + AH2 + 2 S-adenosyl-L-methionine = 3-methylsulfanyl-L-aspartate(89)-[ribosomal protein uS12]-hydrogen + (sulfur carrier)-H + 5'-deoxyadenosine + L-methionine + A + S-adenosyl-L-homocysteine + 2 H(+)</text>
        <dbReference type="Rhea" id="RHEA:37087"/>
        <dbReference type="Rhea" id="RHEA-COMP:10460"/>
        <dbReference type="Rhea" id="RHEA-COMP:10461"/>
        <dbReference type="Rhea" id="RHEA-COMP:14737"/>
        <dbReference type="Rhea" id="RHEA-COMP:14739"/>
        <dbReference type="ChEBI" id="CHEBI:13193"/>
        <dbReference type="ChEBI" id="CHEBI:15378"/>
        <dbReference type="ChEBI" id="CHEBI:17319"/>
        <dbReference type="ChEBI" id="CHEBI:17499"/>
        <dbReference type="ChEBI" id="CHEBI:29917"/>
        <dbReference type="ChEBI" id="CHEBI:29961"/>
        <dbReference type="ChEBI" id="CHEBI:57844"/>
        <dbReference type="ChEBI" id="CHEBI:57856"/>
        <dbReference type="ChEBI" id="CHEBI:59789"/>
        <dbReference type="ChEBI" id="CHEBI:64428"/>
        <dbReference type="ChEBI" id="CHEBI:73599"/>
        <dbReference type="EC" id="2.8.4.4"/>
    </reaction>
</comment>
<keyword evidence="7 8" id="KW-0411">Iron-sulfur</keyword>
<feature type="binding site" evidence="8">
    <location>
        <position position="154"/>
    </location>
    <ligand>
        <name>[4Fe-4S] cluster</name>
        <dbReference type="ChEBI" id="CHEBI:49883"/>
        <label>2</label>
        <note>4Fe-4S-S-AdoMet</note>
    </ligand>
</feature>
<feature type="binding site" evidence="8">
    <location>
        <position position="150"/>
    </location>
    <ligand>
        <name>[4Fe-4S] cluster</name>
        <dbReference type="ChEBI" id="CHEBI:49883"/>
        <label>2</label>
        <note>4Fe-4S-S-AdoMet</note>
    </ligand>
</feature>
<dbReference type="InterPro" id="IPR020612">
    <property type="entry name" value="Methylthiotransferase_CS"/>
</dbReference>
<dbReference type="Pfam" id="PF04055">
    <property type="entry name" value="Radical_SAM"/>
    <property type="match status" value="1"/>
</dbReference>
<dbReference type="PROSITE" id="PS51449">
    <property type="entry name" value="MTTASE_N"/>
    <property type="match status" value="1"/>
</dbReference>
<evidence type="ECO:0000256" key="8">
    <source>
        <dbReference type="HAMAP-Rule" id="MF_01865"/>
    </source>
</evidence>
<dbReference type="SUPFAM" id="SSF102114">
    <property type="entry name" value="Radical SAM enzymes"/>
    <property type="match status" value="1"/>
</dbReference>
<proteinExistence type="inferred from homology"/>
<evidence type="ECO:0000256" key="6">
    <source>
        <dbReference type="ARBA" id="ARBA00023004"/>
    </source>
</evidence>
<dbReference type="InterPro" id="IPR005840">
    <property type="entry name" value="Ribosomal_uS12_MeSTrfase_RimO"/>
</dbReference>
<dbReference type="GO" id="GO:0103039">
    <property type="term" value="F:protein methylthiotransferase activity"/>
    <property type="evidence" value="ECO:0007669"/>
    <property type="project" value="UniProtKB-EC"/>
</dbReference>
<organism evidence="12 13">
    <name type="scientific">Sphingomonas hylomeconis</name>
    <dbReference type="NCBI Taxonomy" id="1395958"/>
    <lineage>
        <taxon>Bacteria</taxon>
        <taxon>Pseudomonadati</taxon>
        <taxon>Pseudomonadota</taxon>
        <taxon>Alphaproteobacteria</taxon>
        <taxon>Sphingomonadales</taxon>
        <taxon>Sphingomonadaceae</taxon>
        <taxon>Sphingomonas</taxon>
    </lineage>
</organism>
<evidence type="ECO:0000313" key="13">
    <source>
        <dbReference type="Proteomes" id="UP001595713"/>
    </source>
</evidence>
<evidence type="ECO:0000256" key="4">
    <source>
        <dbReference type="ARBA" id="ARBA00022691"/>
    </source>
</evidence>
<accession>A0ABV7SWS6</accession>
<feature type="binding site" evidence="8">
    <location>
        <position position="83"/>
    </location>
    <ligand>
        <name>[4Fe-4S] cluster</name>
        <dbReference type="ChEBI" id="CHEBI:49883"/>
        <label>1</label>
    </ligand>
</feature>
<keyword evidence="13" id="KW-1185">Reference proteome</keyword>
<dbReference type="InterPro" id="IPR002792">
    <property type="entry name" value="TRAM_dom"/>
</dbReference>
<comment type="cofactor">
    <cofactor evidence="8">
        <name>[4Fe-4S] cluster</name>
        <dbReference type="ChEBI" id="CHEBI:49883"/>
    </cofactor>
    <text evidence="8">Binds 2 [4Fe-4S] clusters. One cluster is coordinated with 3 cysteines and an exchangeable S-adenosyl-L-methionine.</text>
</comment>
<dbReference type="PANTHER" id="PTHR43837:SF1">
    <property type="entry name" value="RIBOSOMAL PROTEIN US12 METHYLTHIOTRANSFERASE RIMO"/>
    <property type="match status" value="1"/>
</dbReference>
<feature type="domain" description="MTTase N-terminal" evidence="10">
    <location>
        <begin position="9"/>
        <end position="119"/>
    </location>
</feature>
<dbReference type="Gene3D" id="3.40.50.12160">
    <property type="entry name" value="Methylthiotransferase, N-terminal domain"/>
    <property type="match status" value="1"/>
</dbReference>
<dbReference type="InterPro" id="IPR058240">
    <property type="entry name" value="rSAM_sf"/>
</dbReference>
<feature type="binding site" evidence="8">
    <location>
        <position position="54"/>
    </location>
    <ligand>
        <name>[4Fe-4S] cluster</name>
        <dbReference type="ChEBI" id="CHEBI:49883"/>
        <label>1</label>
    </ligand>
</feature>
<feature type="binding site" evidence="8">
    <location>
        <position position="157"/>
    </location>
    <ligand>
        <name>[4Fe-4S] cluster</name>
        <dbReference type="ChEBI" id="CHEBI:49883"/>
        <label>2</label>
        <note>4Fe-4S-S-AdoMet</note>
    </ligand>
</feature>
<feature type="domain" description="Radical SAM core" evidence="11">
    <location>
        <begin position="136"/>
        <end position="373"/>
    </location>
</feature>
<dbReference type="Gene3D" id="3.80.30.20">
    <property type="entry name" value="tm_1862 like domain"/>
    <property type="match status" value="1"/>
</dbReference>
<dbReference type="SFLD" id="SFLDG01061">
    <property type="entry name" value="methylthiotransferase"/>
    <property type="match status" value="1"/>
</dbReference>
<keyword evidence="2 8" id="KW-0963">Cytoplasm</keyword>
<comment type="function">
    <text evidence="8">Catalyzes the methylthiolation of an aspartic acid residue of ribosomal protein uS12.</text>
</comment>
<dbReference type="InterPro" id="IPR005839">
    <property type="entry name" value="Methylthiotransferase"/>
</dbReference>
<evidence type="ECO:0000259" key="9">
    <source>
        <dbReference type="PROSITE" id="PS50926"/>
    </source>
</evidence>
<keyword evidence="1 8" id="KW-0004">4Fe-4S</keyword>
<dbReference type="PROSITE" id="PS51918">
    <property type="entry name" value="RADICAL_SAM"/>
    <property type="match status" value="1"/>
</dbReference>
<reference evidence="13" key="1">
    <citation type="journal article" date="2019" name="Int. J. Syst. Evol. Microbiol.">
        <title>The Global Catalogue of Microorganisms (GCM) 10K type strain sequencing project: providing services to taxonomists for standard genome sequencing and annotation.</title>
        <authorList>
            <consortium name="The Broad Institute Genomics Platform"/>
            <consortium name="The Broad Institute Genome Sequencing Center for Infectious Disease"/>
            <person name="Wu L."/>
            <person name="Ma J."/>
        </authorList>
    </citation>
    <scope>NUCLEOTIDE SEQUENCE [LARGE SCALE GENOMIC DNA]</scope>
    <source>
        <strain evidence="13">KCTC 42739</strain>
    </source>
</reference>
<dbReference type="PANTHER" id="PTHR43837">
    <property type="entry name" value="RIBOSOMAL PROTEIN S12 METHYLTHIOTRANSFERASE RIMO"/>
    <property type="match status" value="1"/>
</dbReference>
<comment type="similarity">
    <text evidence="8">Belongs to the methylthiotransferase family. RimO subfamily.</text>
</comment>
<keyword evidence="4 8" id="KW-0949">S-adenosyl-L-methionine</keyword>
<dbReference type="InterPro" id="IPR012340">
    <property type="entry name" value="NA-bd_OB-fold"/>
</dbReference>
<evidence type="ECO:0000256" key="3">
    <source>
        <dbReference type="ARBA" id="ARBA00022679"/>
    </source>
</evidence>
<feature type="binding site" evidence="8">
    <location>
        <position position="18"/>
    </location>
    <ligand>
        <name>[4Fe-4S] cluster</name>
        <dbReference type="ChEBI" id="CHEBI:49883"/>
        <label>1</label>
    </ligand>
</feature>
<evidence type="ECO:0000256" key="5">
    <source>
        <dbReference type="ARBA" id="ARBA00022723"/>
    </source>
</evidence>
<dbReference type="PROSITE" id="PS50926">
    <property type="entry name" value="TRAM"/>
    <property type="match status" value="1"/>
</dbReference>
<dbReference type="SFLD" id="SFLDS00029">
    <property type="entry name" value="Radical_SAM"/>
    <property type="match status" value="1"/>
</dbReference>
<dbReference type="Proteomes" id="UP001595713">
    <property type="component" value="Unassembled WGS sequence"/>
</dbReference>
<dbReference type="InterPro" id="IPR006638">
    <property type="entry name" value="Elp3/MiaA/NifB-like_rSAM"/>
</dbReference>
<dbReference type="GO" id="GO:0005840">
    <property type="term" value="C:ribosome"/>
    <property type="evidence" value="ECO:0007669"/>
    <property type="project" value="UniProtKB-KW"/>
</dbReference>
<dbReference type="SMART" id="SM00729">
    <property type="entry name" value="Elp3"/>
    <property type="match status" value="1"/>
</dbReference>
<dbReference type="SFLD" id="SFLDF00274">
    <property type="entry name" value="ribosomal_protein_S12_methylth"/>
    <property type="match status" value="1"/>
</dbReference>
<feature type="domain" description="TRAM" evidence="9">
    <location>
        <begin position="376"/>
        <end position="442"/>
    </location>
</feature>
<sequence>MATILPSPPKIGMVSLGCPKNLVDSERILTKLRSDGYAMSPDYAGADVVLVNTCGFLDSAKEESLEAIGEAIAENGRVIVTGCMGKEAEMIRAKFPGILAVTGAHQYEEVVGAVHDAAPMPPSAFLNLVPDSGLKLTPRHYSYLKISEGCNHRCSFCIIPSLRGDLVSRRPDAILREAEKLIEAGTRELLVISQDTSAYGVDIRHQPRMWHGEEVRAHMTDLSRELGKLGAWVRLHYVYPYPHVDQVIPLMAEGLILPYLDIPFQHASRNVLKLMKRPANETKVLERIKHWRTIAPDIAIRSTFVIGFPGETEDDFAYLMDWLEEAQLDRVGAFRFEPVEGAVANDLPNHVPEEIKEERYARLMELTARISADKLQAKVGRTLDVIIDAVDEDGGATGRSKADAPEIDGEVFLRDAGHLAVGDITRVTIEDADEHDLYGVPV</sequence>
<dbReference type="Gene3D" id="2.40.50.140">
    <property type="entry name" value="Nucleic acid-binding proteins"/>
    <property type="match status" value="1"/>
</dbReference>
<dbReference type="PROSITE" id="PS01278">
    <property type="entry name" value="MTTASE_RADICAL"/>
    <property type="match status" value="1"/>
</dbReference>
<protein>
    <recommendedName>
        <fullName evidence="8">Ribosomal protein uS12 methylthiotransferase RimO</fullName>
        <shortName evidence="8">uS12 MTTase</shortName>
        <shortName evidence="8">uS12 methylthiotransferase</shortName>
        <ecNumber evidence="8">2.8.4.4</ecNumber>
    </recommendedName>
    <alternativeName>
        <fullName evidence="8">Ribosomal protein uS12 (aspartate-C(3))-methylthiotransferase</fullName>
    </alternativeName>
    <alternativeName>
        <fullName evidence="8">Ribosome maturation factor RimO</fullName>
    </alternativeName>
</protein>
<dbReference type="Pfam" id="PF00919">
    <property type="entry name" value="UPF0004"/>
    <property type="match status" value="1"/>
</dbReference>
<dbReference type="InterPro" id="IPR038135">
    <property type="entry name" value="Methylthiotransferase_N_sf"/>
</dbReference>
<dbReference type="InterPro" id="IPR007197">
    <property type="entry name" value="rSAM"/>
</dbReference>
<evidence type="ECO:0000259" key="10">
    <source>
        <dbReference type="PROSITE" id="PS51449"/>
    </source>
</evidence>
<dbReference type="InterPro" id="IPR023404">
    <property type="entry name" value="rSAM_horseshoe"/>
</dbReference>
<dbReference type="Pfam" id="PF18693">
    <property type="entry name" value="TRAM_2"/>
    <property type="match status" value="1"/>
</dbReference>
<evidence type="ECO:0000256" key="2">
    <source>
        <dbReference type="ARBA" id="ARBA00022490"/>
    </source>
</evidence>
<evidence type="ECO:0000256" key="7">
    <source>
        <dbReference type="ARBA" id="ARBA00023014"/>
    </source>
</evidence>
<keyword evidence="6 8" id="KW-0408">Iron</keyword>
<evidence type="ECO:0000313" key="12">
    <source>
        <dbReference type="EMBL" id="MFC3581444.1"/>
    </source>
</evidence>
<keyword evidence="3 8" id="KW-0808">Transferase</keyword>
<comment type="caution">
    <text evidence="12">The sequence shown here is derived from an EMBL/GenBank/DDBJ whole genome shotgun (WGS) entry which is preliminary data.</text>
</comment>
<dbReference type="RefSeq" id="WP_261292700.1">
    <property type="nucleotide sequence ID" value="NZ_JANQBK010000001.1"/>
</dbReference>
<dbReference type="SFLD" id="SFLDG01082">
    <property type="entry name" value="B12-binding_domain_containing"/>
    <property type="match status" value="1"/>
</dbReference>
<dbReference type="EMBL" id="JBHRXP010000007">
    <property type="protein sequence ID" value="MFC3581444.1"/>
    <property type="molecule type" value="Genomic_DNA"/>
</dbReference>
<evidence type="ECO:0000259" key="11">
    <source>
        <dbReference type="PROSITE" id="PS51918"/>
    </source>
</evidence>
<gene>
    <name evidence="8 12" type="primary">rimO</name>
    <name evidence="12" type="ORF">ACFONA_14820</name>
</gene>
<keyword evidence="12" id="KW-0687">Ribonucleoprotein</keyword>